<evidence type="ECO:0000313" key="1">
    <source>
        <dbReference type="EMBL" id="KAH7071022.1"/>
    </source>
</evidence>
<proteinExistence type="predicted"/>
<comment type="caution">
    <text evidence="1">The sequence shown here is derived from an EMBL/GenBank/DDBJ whole genome shotgun (WGS) entry which is preliminary data.</text>
</comment>
<keyword evidence="2" id="KW-1185">Reference proteome</keyword>
<dbReference type="Proteomes" id="UP000813461">
    <property type="component" value="Unassembled WGS sequence"/>
</dbReference>
<protein>
    <submittedName>
        <fullName evidence="1">Uncharacterized protein</fullName>
    </submittedName>
</protein>
<accession>A0A8K0QW07</accession>
<evidence type="ECO:0000313" key="2">
    <source>
        <dbReference type="Proteomes" id="UP000813461"/>
    </source>
</evidence>
<dbReference type="EMBL" id="JAGMVJ010000025">
    <property type="protein sequence ID" value="KAH7071022.1"/>
    <property type="molecule type" value="Genomic_DNA"/>
</dbReference>
<organism evidence="1 2">
    <name type="scientific">Paraphoma chrysanthemicola</name>
    <dbReference type="NCBI Taxonomy" id="798071"/>
    <lineage>
        <taxon>Eukaryota</taxon>
        <taxon>Fungi</taxon>
        <taxon>Dikarya</taxon>
        <taxon>Ascomycota</taxon>
        <taxon>Pezizomycotina</taxon>
        <taxon>Dothideomycetes</taxon>
        <taxon>Pleosporomycetidae</taxon>
        <taxon>Pleosporales</taxon>
        <taxon>Pleosporineae</taxon>
        <taxon>Phaeosphaeriaceae</taxon>
        <taxon>Paraphoma</taxon>
    </lineage>
</organism>
<reference evidence="1" key="1">
    <citation type="journal article" date="2021" name="Nat. Commun.">
        <title>Genetic determinants of endophytism in the Arabidopsis root mycobiome.</title>
        <authorList>
            <person name="Mesny F."/>
            <person name="Miyauchi S."/>
            <person name="Thiergart T."/>
            <person name="Pickel B."/>
            <person name="Atanasova L."/>
            <person name="Karlsson M."/>
            <person name="Huettel B."/>
            <person name="Barry K.W."/>
            <person name="Haridas S."/>
            <person name="Chen C."/>
            <person name="Bauer D."/>
            <person name="Andreopoulos W."/>
            <person name="Pangilinan J."/>
            <person name="LaButti K."/>
            <person name="Riley R."/>
            <person name="Lipzen A."/>
            <person name="Clum A."/>
            <person name="Drula E."/>
            <person name="Henrissat B."/>
            <person name="Kohler A."/>
            <person name="Grigoriev I.V."/>
            <person name="Martin F.M."/>
            <person name="Hacquard S."/>
        </authorList>
    </citation>
    <scope>NUCLEOTIDE SEQUENCE</scope>
    <source>
        <strain evidence="1">MPI-SDFR-AT-0120</strain>
    </source>
</reference>
<dbReference type="AlphaFoldDB" id="A0A8K0QW07"/>
<sequence>MDVEQILNLFRICFDAAANGFRRPRVRDFHRKPRDGLDIRQVCVTRASRNQNQVPVGTPEYLRQAYMKWNLCDHFCYIVLEAVRRAIQSEKMTSISYLKMAWLIKRLLEHGATAQWIRILPMPNVALEDPTSPPEKVFLTAHSIIKIKLSDDTLLYFDGIMAQYAWNPESWLLAYQEWYESHVDQTTGIVEVDEELKMSRCNNSIRGDPCGYWNTMTGSLWDMFLDLDWSSLAKMSPIQRVKIVRQLAQERVADVASNVYGAF</sequence>
<gene>
    <name evidence="1" type="ORF">FB567DRAFT_598280</name>
</gene>
<dbReference type="OrthoDB" id="3789784at2759"/>
<name>A0A8K0QW07_9PLEO</name>